<dbReference type="Proteomes" id="UP000273371">
    <property type="component" value="Segment"/>
</dbReference>
<evidence type="ECO:0000256" key="1">
    <source>
        <dbReference type="SAM" id="Coils"/>
    </source>
</evidence>
<name>A0A3G3M740_9CAUD</name>
<reference evidence="2 3" key="1">
    <citation type="submission" date="2018-08" db="EMBL/GenBank/DDBJ databases">
        <title>Distribution characteristics of Escherichia coli phages in piglets intestinal isolated from Jiangsu and Anhui province.</title>
        <authorList>
            <person name="Lin Y."/>
            <person name="Zhou B."/>
            <person name="Luo J."/>
            <person name="Hua J."/>
            <person name="Zhang M."/>
        </authorList>
    </citation>
    <scope>NUCLEOTIDE SEQUENCE [LARGE SCALE GENOMIC DNA]</scope>
</reference>
<protein>
    <submittedName>
        <fullName evidence="2">Putative tail protein</fullName>
    </submittedName>
</protein>
<dbReference type="RefSeq" id="YP_010054282.1">
    <property type="nucleotide sequence ID" value="NC_054651.1"/>
</dbReference>
<dbReference type="EMBL" id="MH717097">
    <property type="protein sequence ID" value="AYR02255.1"/>
    <property type="molecule type" value="Genomic_DNA"/>
</dbReference>
<feature type="coiled-coil region" evidence="1">
    <location>
        <begin position="560"/>
        <end position="600"/>
    </location>
</feature>
<organism evidence="2 3">
    <name type="scientific">Escherichia phage C1</name>
    <dbReference type="NCBI Taxonomy" id="2340716"/>
    <lineage>
        <taxon>Viruses</taxon>
        <taxon>Duplodnaviria</taxon>
        <taxon>Heunggongvirae</taxon>
        <taxon>Uroviricota</taxon>
        <taxon>Caudoviricetes</taxon>
        <taxon>Deseoctovirus</taxon>
        <taxon>Deseoctovirus C1</taxon>
    </lineage>
</organism>
<dbReference type="KEGG" id="vg:64469965"/>
<keyword evidence="1" id="KW-0175">Coiled coil</keyword>
<sequence>MAEEVGGIVYEVGMDVSGLKAGASSAESELSKFDSAVSGSTKNLNKLDGQADSTGKAFSSLVSVVKSIDATLSKMAASSDGAASAVKSTSQSAESANQVIDALNQQLAMMQQQQQQAAVSTGRLETSINAVTTAIRELGTSTGGAGASISGTERLIESLGNQVAILEEQMENGARSAAILAAQLRAGDGATDAQKAKIAELTGRLYDMKNGTESAGKSTNGFRNALQQGGYQVQDFIVQVQSGQSALVAFSQQGSQLASVFSPVAGAVLTIATVIAGSLMASLSNGKNAIDAMKDAISAMDQVISVSSNGVAAYSDKFAALARANTTVATLMRQQAQLELSAALSKVSKEVSKASSEFVTFGDRLFASLSGANVSVKSFNDYLSMLNITTNDFGEAMKQAASAGLAGQSTMNNMIATVGALASRFDLTDQQAFEFAKQLSEIAKNPSNEKLNELIVTLQKVGEGQSSGAQKAREYAARLLEIATTTTDATMRLKALKEMTDSLTSSQDKALQTARQTLFIEKQTGDEKLKAQAWRDAEAQGLKQNTAAFREYYNVRLETYRQQEKNAQAARDERNANNQLKTELNQQETIQQKLNKLRQEALLAGQAESTKELSREQAILNAQQSLGKAATQEQIKLAGEYAAKIWDQKNALKEQVAAEKKRIDAVKGYSALKSQTSPMFAVETSYQKDMADLEAYAAAYPQKITEIEQTRAAIEAQYRQQRLEAMWQEWSQQSAATQAAAAAFDAFGQTAGNALTGILTGSMSVSDALRSIGSNILSSVINAFVQMGIDWAKSAIMGAAGMSAASAATIAQAAAISAAMAPAAAMTSLATAGANSAPAMAGMSATVGLAKTLSIAGALKNGGPAQEGSMYRVGENNLPEIFQASNGHQYMIPGDSGRVISNKDLTGGGSGIVIYNNVINTSSGATTSSTARDNGDGSVTIETIVSDISENGPIGQAISRNYNTNRRATE</sequence>
<evidence type="ECO:0000313" key="2">
    <source>
        <dbReference type="EMBL" id="AYR02255.1"/>
    </source>
</evidence>
<accession>A0A3G3M740</accession>
<evidence type="ECO:0000313" key="3">
    <source>
        <dbReference type="Proteomes" id="UP000273371"/>
    </source>
</evidence>
<keyword evidence="3" id="KW-1185">Reference proteome</keyword>
<dbReference type="GeneID" id="64469965"/>
<proteinExistence type="predicted"/>
<feature type="coiled-coil region" evidence="1">
    <location>
        <begin position="86"/>
        <end position="113"/>
    </location>
</feature>